<evidence type="ECO:0000256" key="16">
    <source>
        <dbReference type="PIRSR" id="PIRSR604439-2"/>
    </source>
</evidence>
<evidence type="ECO:0000259" key="21">
    <source>
        <dbReference type="SMART" id="SM01329"/>
    </source>
</evidence>
<reference evidence="22" key="1">
    <citation type="journal article" date="2021" name="PeerJ">
        <title>Extensive microbial diversity within the chicken gut microbiome revealed by metagenomics and culture.</title>
        <authorList>
            <person name="Gilroy R."/>
            <person name="Ravi A."/>
            <person name="Getino M."/>
            <person name="Pursley I."/>
            <person name="Horton D.L."/>
            <person name="Alikhan N.F."/>
            <person name="Baker D."/>
            <person name="Gharbi K."/>
            <person name="Hall N."/>
            <person name="Watson M."/>
            <person name="Adriaenssens E.M."/>
            <person name="Foster-Nyarko E."/>
            <person name="Jarju S."/>
            <person name="Secka A."/>
            <person name="Antonio M."/>
            <person name="Oren A."/>
            <person name="Chaudhuri R.R."/>
            <person name="La Ragione R."/>
            <person name="Hildebrand F."/>
            <person name="Pallen M.J."/>
        </authorList>
    </citation>
    <scope>NUCLEOTIDE SEQUENCE</scope>
    <source>
        <strain evidence="22">ChiHjej13B12-752</strain>
    </source>
</reference>
<dbReference type="SMART" id="SM01329">
    <property type="entry name" value="Iso_dh"/>
    <property type="match status" value="1"/>
</dbReference>
<feature type="modified residue" description="N6-acetyllysine" evidence="19">
    <location>
        <position position="132"/>
    </location>
</feature>
<evidence type="ECO:0000256" key="11">
    <source>
        <dbReference type="ARBA" id="ARBA00023002"/>
    </source>
</evidence>
<dbReference type="Proteomes" id="UP000823989">
    <property type="component" value="Unassembled WGS sequence"/>
</dbReference>
<feature type="modified residue" description="Phosphoserine" evidence="19">
    <location>
        <position position="103"/>
    </location>
</feature>
<dbReference type="GO" id="GO:0004450">
    <property type="term" value="F:isocitrate dehydrogenase (NADP+) activity"/>
    <property type="evidence" value="ECO:0007669"/>
    <property type="project" value="UniProtKB-UniRule"/>
</dbReference>
<evidence type="ECO:0000256" key="20">
    <source>
        <dbReference type="RuleBase" id="RU004446"/>
    </source>
</evidence>
<comment type="subunit">
    <text evidence="3">Homodimer.</text>
</comment>
<dbReference type="EC" id="1.1.1.42" evidence="4 20"/>
<comment type="caution">
    <text evidence="22">The sequence shown here is derived from an EMBL/GenBank/DDBJ whole genome shotgun (WGS) entry which is preliminary data.</text>
</comment>
<keyword evidence="11" id="KW-0560">Oxidoreductase</keyword>
<protein>
    <recommendedName>
        <fullName evidence="5 20">Isocitrate dehydrogenase [NADP]</fullName>
        <ecNumber evidence="4 20">1.1.1.42</ecNumber>
    </recommendedName>
</protein>
<feature type="domain" description="Isopropylmalate dehydrogenase-like" evidence="21">
    <location>
        <begin position="20"/>
        <end position="417"/>
    </location>
</feature>
<feature type="binding site" evidence="15">
    <location>
        <position position="105"/>
    </location>
    <ligand>
        <name>D-threo-isocitrate</name>
        <dbReference type="ChEBI" id="CHEBI:15562"/>
    </ligand>
</feature>
<comment type="cofactor">
    <cofactor evidence="17">
        <name>Mg(2+)</name>
        <dbReference type="ChEBI" id="CHEBI:18420"/>
    </cofactor>
    <cofactor evidence="17">
        <name>Mn(2+)</name>
        <dbReference type="ChEBI" id="CHEBI:29035"/>
    </cofactor>
    <text evidence="17">Binds 1 Mg(2+) or Mn(2+) ion per subunit.</text>
</comment>
<keyword evidence="9 17" id="KW-0460">Magnesium</keyword>
<feature type="binding site" evidence="16">
    <location>
        <position position="357"/>
    </location>
    <ligand>
        <name>NADP(+)</name>
        <dbReference type="ChEBI" id="CHEBI:58349"/>
    </ligand>
</feature>
<keyword evidence="12 17" id="KW-0464">Manganese</keyword>
<name>A0A9D1QH22_9STAP</name>
<dbReference type="NCBIfam" id="TIGR00183">
    <property type="entry name" value="prok_nadp_idh"/>
    <property type="match status" value="1"/>
</dbReference>
<feature type="binding site" evidence="15">
    <location>
        <position position="119"/>
    </location>
    <ligand>
        <name>D-threo-isocitrate</name>
        <dbReference type="ChEBI" id="CHEBI:15562"/>
    </ligand>
</feature>
<keyword evidence="10 16" id="KW-0521">NADP</keyword>
<dbReference type="NCBIfam" id="NF005425">
    <property type="entry name" value="PRK07006.1"/>
    <property type="match status" value="1"/>
</dbReference>
<dbReference type="EMBL" id="DXHR01000025">
    <property type="protein sequence ID" value="HIW12938.1"/>
    <property type="molecule type" value="Genomic_DNA"/>
</dbReference>
<dbReference type="Gene3D" id="3.40.718.10">
    <property type="entry name" value="Isopropylmalate Dehydrogenase"/>
    <property type="match status" value="1"/>
</dbReference>
<evidence type="ECO:0000256" key="14">
    <source>
        <dbReference type="ARBA" id="ARBA00046127"/>
    </source>
</evidence>
<keyword evidence="7 20" id="KW-0816">Tricarboxylic acid cycle</keyword>
<evidence type="ECO:0000256" key="9">
    <source>
        <dbReference type="ARBA" id="ARBA00022842"/>
    </source>
</evidence>
<feature type="binding site" evidence="17">
    <location>
        <position position="310"/>
    </location>
    <ligand>
        <name>Mg(2+)</name>
        <dbReference type="ChEBI" id="CHEBI:18420"/>
    </ligand>
</feature>
<evidence type="ECO:0000256" key="5">
    <source>
        <dbReference type="ARBA" id="ARBA00019562"/>
    </source>
</evidence>
<evidence type="ECO:0000256" key="3">
    <source>
        <dbReference type="ARBA" id="ARBA00011738"/>
    </source>
</evidence>
<feature type="binding site" evidence="16">
    <location>
        <begin position="344"/>
        <end position="350"/>
    </location>
    <ligand>
        <name>NADP(+)</name>
        <dbReference type="ChEBI" id="CHEBI:58349"/>
    </ligand>
</feature>
<evidence type="ECO:0000256" key="15">
    <source>
        <dbReference type="PIRSR" id="PIRSR604439-1"/>
    </source>
</evidence>
<feature type="binding site" evidence="15">
    <location>
        <position position="143"/>
    </location>
    <ligand>
        <name>D-threo-isocitrate</name>
        <dbReference type="ChEBI" id="CHEBI:15562"/>
    </ligand>
</feature>
<comment type="function">
    <text evidence="14">Catalyzes the oxidative decarboxylation of isocitrate to 2-oxoglutarate and carbon dioxide with the concomitant reduction of NADP(+).</text>
</comment>
<evidence type="ECO:0000256" key="1">
    <source>
        <dbReference type="ARBA" id="ARBA00001936"/>
    </source>
</evidence>
<comment type="catalytic activity">
    <reaction evidence="13">
        <text>D-threo-isocitrate + NADP(+) = 2-oxoglutarate + CO2 + NADPH</text>
        <dbReference type="Rhea" id="RHEA:19629"/>
        <dbReference type="ChEBI" id="CHEBI:15562"/>
        <dbReference type="ChEBI" id="CHEBI:16526"/>
        <dbReference type="ChEBI" id="CHEBI:16810"/>
        <dbReference type="ChEBI" id="CHEBI:57783"/>
        <dbReference type="ChEBI" id="CHEBI:58349"/>
        <dbReference type="EC" id="1.1.1.42"/>
    </reaction>
</comment>
<keyword evidence="8 20" id="KW-0479">Metal-binding</keyword>
<evidence type="ECO:0000256" key="7">
    <source>
        <dbReference type="ARBA" id="ARBA00022532"/>
    </source>
</evidence>
<evidence type="ECO:0000256" key="17">
    <source>
        <dbReference type="PIRSR" id="PIRSR604439-3"/>
    </source>
</evidence>
<dbReference type="AlphaFoldDB" id="A0A9D1QH22"/>
<gene>
    <name evidence="22" type="primary">icd</name>
    <name evidence="22" type="ORF">H9891_07240</name>
</gene>
<feature type="site" description="Critical for catalysis" evidence="18">
    <location>
        <position position="220"/>
    </location>
</feature>
<proteinExistence type="inferred from homology"/>
<feature type="binding site" evidence="15">
    <location>
        <position position="109"/>
    </location>
    <ligand>
        <name>D-threo-isocitrate</name>
        <dbReference type="ChEBI" id="CHEBI:15562"/>
    </ligand>
</feature>
<evidence type="ECO:0000256" key="13">
    <source>
        <dbReference type="ARBA" id="ARBA00023554"/>
    </source>
</evidence>
<dbReference type="GO" id="GO:0006097">
    <property type="term" value="P:glyoxylate cycle"/>
    <property type="evidence" value="ECO:0007669"/>
    <property type="project" value="UniProtKB-KW"/>
</dbReference>
<evidence type="ECO:0000256" key="10">
    <source>
        <dbReference type="ARBA" id="ARBA00022857"/>
    </source>
</evidence>
<feature type="modified residue" description="N6-succinyllysine" evidence="19">
    <location>
        <position position="232"/>
    </location>
</feature>
<dbReference type="SUPFAM" id="SSF53659">
    <property type="entry name" value="Isocitrate/Isopropylmalate dehydrogenase-like"/>
    <property type="match status" value="1"/>
</dbReference>
<accession>A0A9D1QH22</accession>
<evidence type="ECO:0000256" key="19">
    <source>
        <dbReference type="PIRSR" id="PIRSR604439-5"/>
    </source>
</evidence>
<feature type="binding site" evidence="16">
    <location>
        <position position="396"/>
    </location>
    <ligand>
        <name>NADP(+)</name>
        <dbReference type="ChEBI" id="CHEBI:58349"/>
    </ligand>
</feature>
<comment type="cofactor">
    <cofactor evidence="1">
        <name>Mn(2+)</name>
        <dbReference type="ChEBI" id="CHEBI:29035"/>
    </cofactor>
</comment>
<dbReference type="GO" id="GO:0051287">
    <property type="term" value="F:NAD binding"/>
    <property type="evidence" value="ECO:0007669"/>
    <property type="project" value="InterPro"/>
</dbReference>
<dbReference type="GO" id="GO:0000287">
    <property type="term" value="F:magnesium ion binding"/>
    <property type="evidence" value="ECO:0007669"/>
    <property type="project" value="InterPro"/>
</dbReference>
<dbReference type="PANTHER" id="PTHR43504:SF1">
    <property type="entry name" value="ISOCITRATE DEHYDROGENASE [NADP]"/>
    <property type="match status" value="1"/>
</dbReference>
<dbReference type="InterPro" id="IPR024084">
    <property type="entry name" value="IsoPropMal-DH-like_dom"/>
</dbReference>
<sequence>MASSKITTDNGVLNVPDNPVIPFIEGDGIGPDIWSAASKVLDAAVEKAYNGEKKIEWKEVLAGQKAFDKTGEWLPKETLETINEYLLAIKGPLTTPIGGGIRSLNVALRQELDLFTCLRPVRYFEGVPSPIKRPEDTDMVIFRENTEDIYAGIEFQEGTDEVRKVIDFLQNEMGAKNIRFPETSGIGIKPVSKEGTERLVRSAINYAIDNNRPSVTLVHKGNIMKFTEGAFKAWGYDLAEREFGDKVFTWKEYDKIVEEKGREEADKVQSEAEAAGKIIIKDAIADIFLQQILTRPKDFGVVATMNLNGDYISDALAAQVGGIGIAPGANINYETGHAIFEATHGTAPKYAGLDKVNPSSVVLSGVLMLEHIGWQEAADLVTKAMEKTIASKVVTYDFARLMDDAKEVKCSEFGDELIKNM</sequence>
<evidence type="ECO:0000313" key="23">
    <source>
        <dbReference type="Proteomes" id="UP000823989"/>
    </source>
</evidence>
<organism evidence="22 23">
    <name type="scientific">Candidatus Salinicoccus stercoripullorum</name>
    <dbReference type="NCBI Taxonomy" id="2838756"/>
    <lineage>
        <taxon>Bacteria</taxon>
        <taxon>Bacillati</taxon>
        <taxon>Bacillota</taxon>
        <taxon>Bacilli</taxon>
        <taxon>Bacillales</taxon>
        <taxon>Staphylococcaceae</taxon>
        <taxon>Salinicoccus</taxon>
    </lineage>
</organism>
<dbReference type="Pfam" id="PF00180">
    <property type="entry name" value="Iso_dh"/>
    <property type="match status" value="1"/>
</dbReference>
<feature type="binding site" evidence="15">
    <location>
        <position position="103"/>
    </location>
    <ligand>
        <name>D-threo-isocitrate</name>
        <dbReference type="ChEBI" id="CHEBI:15562"/>
    </ligand>
</feature>
<feature type="site" description="Critical for catalysis" evidence="18">
    <location>
        <position position="150"/>
    </location>
</feature>
<evidence type="ECO:0000256" key="2">
    <source>
        <dbReference type="ARBA" id="ARBA00007769"/>
    </source>
</evidence>
<evidence type="ECO:0000256" key="6">
    <source>
        <dbReference type="ARBA" id="ARBA00022435"/>
    </source>
</evidence>
<evidence type="ECO:0000256" key="8">
    <source>
        <dbReference type="ARBA" id="ARBA00022723"/>
    </source>
</evidence>
<dbReference type="PANTHER" id="PTHR43504">
    <property type="entry name" value="ISOCITRATE DEHYDROGENASE [NADP]"/>
    <property type="match status" value="1"/>
</dbReference>
<dbReference type="GO" id="GO:0006099">
    <property type="term" value="P:tricarboxylic acid cycle"/>
    <property type="evidence" value="ECO:0007669"/>
    <property type="project" value="UniProtKB-UniRule"/>
</dbReference>
<feature type="modified residue" description="N6-succinyllysine" evidence="19">
    <location>
        <position position="90"/>
    </location>
</feature>
<evidence type="ECO:0000313" key="22">
    <source>
        <dbReference type="EMBL" id="HIW12938.1"/>
    </source>
</evidence>
<dbReference type="InterPro" id="IPR004439">
    <property type="entry name" value="Isocitrate_DH_NADP_dimer_prok"/>
</dbReference>
<comment type="similarity">
    <text evidence="2">Belongs to the isocitrate and isopropylmalate dehydrogenases family.</text>
</comment>
<dbReference type="PROSITE" id="PS00470">
    <property type="entry name" value="IDH_IMDH"/>
    <property type="match status" value="1"/>
</dbReference>
<keyword evidence="6 20" id="KW-0329">Glyoxylate bypass</keyword>
<dbReference type="InterPro" id="IPR019818">
    <property type="entry name" value="IsoCit/isopropylmalate_DH_CS"/>
</dbReference>
<evidence type="ECO:0000256" key="12">
    <source>
        <dbReference type="ARBA" id="ARBA00023211"/>
    </source>
</evidence>
<feature type="binding site" evidence="16">
    <location>
        <position position="94"/>
    </location>
    <ligand>
        <name>NADP(+)</name>
        <dbReference type="ChEBI" id="CHEBI:58349"/>
    </ligand>
</feature>
<feature type="binding site" evidence="16">
    <location>
        <position position="400"/>
    </location>
    <ligand>
        <name>NADP(+)</name>
        <dbReference type="ChEBI" id="CHEBI:58349"/>
    </ligand>
</feature>
<evidence type="ECO:0000256" key="4">
    <source>
        <dbReference type="ARBA" id="ARBA00013013"/>
    </source>
</evidence>
<evidence type="ECO:0000256" key="18">
    <source>
        <dbReference type="PIRSR" id="PIRSR604439-4"/>
    </source>
</evidence>
<reference evidence="22" key="2">
    <citation type="submission" date="2021-04" db="EMBL/GenBank/DDBJ databases">
        <authorList>
            <person name="Gilroy R."/>
        </authorList>
    </citation>
    <scope>NUCLEOTIDE SEQUENCE</scope>
    <source>
        <strain evidence="22">ChiHjej13B12-752</strain>
    </source>
</reference>